<dbReference type="AlphaFoldDB" id="A0A9N9WQU4"/>
<organism evidence="3 4">
    <name type="scientific">Chironomus riparius</name>
    <dbReference type="NCBI Taxonomy" id="315576"/>
    <lineage>
        <taxon>Eukaryota</taxon>
        <taxon>Metazoa</taxon>
        <taxon>Ecdysozoa</taxon>
        <taxon>Arthropoda</taxon>
        <taxon>Hexapoda</taxon>
        <taxon>Insecta</taxon>
        <taxon>Pterygota</taxon>
        <taxon>Neoptera</taxon>
        <taxon>Endopterygota</taxon>
        <taxon>Diptera</taxon>
        <taxon>Nematocera</taxon>
        <taxon>Chironomoidea</taxon>
        <taxon>Chironomidae</taxon>
        <taxon>Chironominae</taxon>
        <taxon>Chironomus</taxon>
    </lineage>
</organism>
<dbReference type="OrthoDB" id="7800486at2759"/>
<dbReference type="EMBL" id="OU895878">
    <property type="protein sequence ID" value="CAG9802632.1"/>
    <property type="molecule type" value="Genomic_DNA"/>
</dbReference>
<keyword evidence="1" id="KW-0175">Coiled coil</keyword>
<name>A0A9N9WQU4_9DIPT</name>
<keyword evidence="4" id="KW-1185">Reference proteome</keyword>
<accession>A0A9N9WQU4</accession>
<evidence type="ECO:0000256" key="2">
    <source>
        <dbReference type="SAM" id="MobiDB-lite"/>
    </source>
</evidence>
<dbReference type="Proteomes" id="UP001153620">
    <property type="component" value="Chromosome 2"/>
</dbReference>
<evidence type="ECO:0000313" key="3">
    <source>
        <dbReference type="EMBL" id="CAG9802632.1"/>
    </source>
</evidence>
<feature type="region of interest" description="Disordered" evidence="2">
    <location>
        <begin position="437"/>
        <end position="513"/>
    </location>
</feature>
<evidence type="ECO:0000313" key="4">
    <source>
        <dbReference type="Proteomes" id="UP001153620"/>
    </source>
</evidence>
<feature type="region of interest" description="Disordered" evidence="2">
    <location>
        <begin position="534"/>
        <end position="623"/>
    </location>
</feature>
<reference evidence="3" key="2">
    <citation type="submission" date="2022-10" db="EMBL/GenBank/DDBJ databases">
        <authorList>
            <consortium name="ENA_rothamsted_submissions"/>
            <consortium name="culmorum"/>
            <person name="King R."/>
        </authorList>
    </citation>
    <scope>NUCLEOTIDE SEQUENCE</scope>
</reference>
<evidence type="ECO:0000256" key="1">
    <source>
        <dbReference type="SAM" id="Coils"/>
    </source>
</evidence>
<gene>
    <name evidence="3" type="ORF">CHIRRI_LOCUS5538</name>
</gene>
<feature type="compositionally biased region" description="Basic and acidic residues" evidence="2">
    <location>
        <begin position="561"/>
        <end position="572"/>
    </location>
</feature>
<protein>
    <submittedName>
        <fullName evidence="3">Uncharacterized protein</fullName>
    </submittedName>
</protein>
<feature type="compositionally biased region" description="Basic and acidic residues" evidence="2">
    <location>
        <begin position="478"/>
        <end position="510"/>
    </location>
</feature>
<sequence length="995" mass="116250">MQTEQKTSKDDPQIHLLAAKYCEKIRAILPESVNDEQVKVLKSCIQFFAHYIKYLPECVNDVLSLCRCFLSALKNESMEFDVAAVNRIVGICTTMLIRRKEEDVIRSTCVVLKETLEIIPQSTLKVIVTKYAKTLELIFQKIYLVQTYFTQLRVLEIFIFITKDLKNLLSDTISKHHLMRNAKDEAVKLVIEKLNKINSNDFENTSHKFLRFYNNNLFPKTCILSVEGRMTKMNGHPIKQKENMLINFNGRNLTVSFFIQNSLFSSQENATQENDFLVFIEFECKSIVSTSKVYKGRHFVDVAIDVSQAATFNVDMNRESLDELKKISLRLIDEEATLNKFTDSFFEKFKQNERMMSDHASGVDKMSIMTFQTSASMLNDLNTMNETKTQFNQEIETQNLLEEVKIPKIEKLKTIQVKPRMENEKVFNDLVFKNENTVPKKAPAQSKQSQAKPRTKRQSAKKANERLSDIYDEDNMEDEGKLPAYRDFKAQQKKKDTEGAKTIKNKDGQDNNRNYYLQPVEVITRTTLKSRTTKFNKYESKPKHFDTDEENHEVKRKGKATKNDVNKQEPKIKQPKNRQRRVKEQEERKPLVNFDLIKNTNIKEQKQVQQNQKRKLPQSRVPDGFLIDDNMEIEPVIKIENKSNKKRKVVQEANDESYNSGLSRNSVFNKEKPAVKRPKEVEHQEVPANKRRRLTIDNVFELCESDKEPPKIIETTSRVEEWLKSTSDSFSLDMSLDHIEPEIQKNQKPLQVTMETQNEDADNESGMSYGHFANDEHQHYSSSSHESMDLDDKNFPKQKQFTAAIEKKPNMTQHYGFEYPSTSQQADNASQNDNLMTQNNNNLFMDPSKAFNIRSREAAMELTLRKKKIDDDGKNISKKYDHSIAKLGKKCYEQVQKTKVQLKHVNQLHLRYESEKYKLMVELTEQEKMFLALKREVGMQTEAIELHNQNKKKELINLKKEALRKNEELMQDAWRDYIDNFQSCFNNSIQKAYEI</sequence>
<feature type="coiled-coil region" evidence="1">
    <location>
        <begin position="941"/>
        <end position="972"/>
    </location>
</feature>
<reference evidence="3" key="1">
    <citation type="submission" date="2022-01" db="EMBL/GenBank/DDBJ databases">
        <authorList>
            <person name="King R."/>
        </authorList>
    </citation>
    <scope>NUCLEOTIDE SEQUENCE</scope>
</reference>
<feature type="compositionally biased region" description="Basic and acidic residues" evidence="2">
    <location>
        <begin position="536"/>
        <end position="546"/>
    </location>
</feature>
<proteinExistence type="predicted"/>